<keyword evidence="3" id="KW-1185">Reference proteome</keyword>
<organism evidence="2 3">
    <name type="scientific">Cadophora malorum</name>
    <dbReference type="NCBI Taxonomy" id="108018"/>
    <lineage>
        <taxon>Eukaryota</taxon>
        <taxon>Fungi</taxon>
        <taxon>Dikarya</taxon>
        <taxon>Ascomycota</taxon>
        <taxon>Pezizomycotina</taxon>
        <taxon>Leotiomycetes</taxon>
        <taxon>Helotiales</taxon>
        <taxon>Ploettnerulaceae</taxon>
        <taxon>Cadophora</taxon>
    </lineage>
</organism>
<dbReference type="OrthoDB" id="3579528at2759"/>
<feature type="compositionally biased region" description="Polar residues" evidence="1">
    <location>
        <begin position="1"/>
        <end position="15"/>
    </location>
</feature>
<protein>
    <submittedName>
        <fullName evidence="2">Uncharacterized protein</fullName>
    </submittedName>
</protein>
<gene>
    <name evidence="2" type="ORF">IFR04_005567</name>
</gene>
<dbReference type="AlphaFoldDB" id="A0A8H7TL77"/>
<evidence type="ECO:0000313" key="2">
    <source>
        <dbReference type="EMBL" id="KAG4421265.1"/>
    </source>
</evidence>
<feature type="compositionally biased region" description="Low complexity" evidence="1">
    <location>
        <begin position="82"/>
        <end position="93"/>
    </location>
</feature>
<name>A0A8H7TL77_9HELO</name>
<evidence type="ECO:0000313" key="3">
    <source>
        <dbReference type="Proteomes" id="UP000664132"/>
    </source>
</evidence>
<feature type="region of interest" description="Disordered" evidence="1">
    <location>
        <begin position="1"/>
        <end position="37"/>
    </location>
</feature>
<proteinExistence type="predicted"/>
<accession>A0A8H7TL77</accession>
<evidence type="ECO:0000256" key="1">
    <source>
        <dbReference type="SAM" id="MobiDB-lite"/>
    </source>
</evidence>
<dbReference type="Proteomes" id="UP000664132">
    <property type="component" value="Unassembled WGS sequence"/>
</dbReference>
<sequence length="102" mass="10270">MAGNTYSSTAINGSANEFAPSPTSPPPRTPAQVAADTALARGRTTTWVTDSSLPVVALSSYHPAYRTQAAGTAIASFEVAFGSGNNTGNNHNDGGNGNGTNN</sequence>
<reference evidence="2" key="1">
    <citation type="submission" date="2021-02" db="EMBL/GenBank/DDBJ databases">
        <title>Genome sequence Cadophora malorum strain M34.</title>
        <authorList>
            <person name="Stefanovic E."/>
            <person name="Vu D."/>
            <person name="Scully C."/>
            <person name="Dijksterhuis J."/>
            <person name="Roader J."/>
            <person name="Houbraken J."/>
        </authorList>
    </citation>
    <scope>NUCLEOTIDE SEQUENCE</scope>
    <source>
        <strain evidence="2">M34</strain>
    </source>
</reference>
<dbReference type="EMBL" id="JAFJYH010000068">
    <property type="protein sequence ID" value="KAG4421265.1"/>
    <property type="molecule type" value="Genomic_DNA"/>
</dbReference>
<comment type="caution">
    <text evidence="2">The sequence shown here is derived from an EMBL/GenBank/DDBJ whole genome shotgun (WGS) entry which is preliminary data.</text>
</comment>
<feature type="region of interest" description="Disordered" evidence="1">
    <location>
        <begin position="82"/>
        <end position="102"/>
    </location>
</feature>